<evidence type="ECO:0000313" key="2">
    <source>
        <dbReference type="Proteomes" id="UP000078224"/>
    </source>
</evidence>
<protein>
    <submittedName>
        <fullName evidence="1">Uncharacterized protein</fullName>
    </submittedName>
</protein>
<name>A0A1B7K0G2_9GAMM</name>
<accession>A0A1B7K0G2</accession>
<evidence type="ECO:0000313" key="1">
    <source>
        <dbReference type="EMBL" id="OAT53636.1"/>
    </source>
</evidence>
<reference evidence="1 2" key="1">
    <citation type="submission" date="2016-04" db="EMBL/GenBank/DDBJ databases">
        <title>ATOL: Assembling a taxonomically balanced genome-scale reconstruction of the evolutionary history of the Enterobacteriaceae.</title>
        <authorList>
            <person name="Plunkett G.III."/>
            <person name="Neeno-Eckwall E.C."/>
            <person name="Glasner J.D."/>
            <person name="Perna N.T."/>
        </authorList>
    </citation>
    <scope>NUCLEOTIDE SEQUENCE [LARGE SCALE GENOMIC DNA]</scope>
    <source>
        <strain evidence="1 2">ATCC 35613</strain>
    </source>
</reference>
<dbReference type="RefSeq" id="WP_068907733.1">
    <property type="nucleotide sequence ID" value="NZ_LXEW01000015.1"/>
</dbReference>
<comment type="caution">
    <text evidence="1">The sequence shown here is derived from an EMBL/GenBank/DDBJ whole genome shotgun (WGS) entry which is preliminary data.</text>
</comment>
<gene>
    <name evidence="1" type="ORF">M998_0889</name>
</gene>
<proteinExistence type="predicted"/>
<dbReference type="AlphaFoldDB" id="A0A1B7K0G2"/>
<dbReference type="Proteomes" id="UP000078224">
    <property type="component" value="Unassembled WGS sequence"/>
</dbReference>
<organism evidence="1 2">
    <name type="scientific">Providencia heimbachae ATCC 35613</name>
    <dbReference type="NCBI Taxonomy" id="1354272"/>
    <lineage>
        <taxon>Bacteria</taxon>
        <taxon>Pseudomonadati</taxon>
        <taxon>Pseudomonadota</taxon>
        <taxon>Gammaproteobacteria</taxon>
        <taxon>Enterobacterales</taxon>
        <taxon>Morganellaceae</taxon>
        <taxon>Providencia</taxon>
    </lineage>
</organism>
<sequence length="73" mass="8665">MTIRNTLKQIREQISVIKPDDRITAIKLMAVEKNKETGELFYSGHTLYDMKTRESVTEIYLDDDERRTYEHEG</sequence>
<dbReference type="OrthoDB" id="9873715at2"/>
<keyword evidence="2" id="KW-1185">Reference proteome</keyword>
<dbReference type="PATRIC" id="fig|1354272.4.peg.912"/>
<dbReference type="EMBL" id="LXEW01000015">
    <property type="protein sequence ID" value="OAT53636.1"/>
    <property type="molecule type" value="Genomic_DNA"/>
</dbReference>